<gene>
    <name evidence="1" type="ORF">FGRAMPH1_01T01325</name>
</gene>
<keyword evidence="3" id="KW-1185">Reference proteome</keyword>
<dbReference type="VEuPathDB" id="FungiDB:FGRAMPH1_01G01325"/>
<reference evidence="1 3" key="3">
    <citation type="journal article" date="2015" name="BMC Genomics">
        <title>The completed genome sequence of the pathogenic ascomycete fungus Fusarium graminearum.</title>
        <authorList>
            <person name="King R."/>
            <person name="Urban M."/>
            <person name="Hammond-Kosack M.C."/>
            <person name="Hassani-Pak K."/>
            <person name="Hammond-Kosack K.E."/>
        </authorList>
    </citation>
    <scope>NUCLEOTIDE SEQUENCE [LARGE SCALE GENOMIC DNA]</scope>
    <source>
        <strain evidence="3">ATCC MYA-4620 / CBS 123657 / FGSC 9075 / NRRL 31084 / PH-1</strain>
        <strain evidence="1">PH-1</strain>
    </source>
</reference>
<evidence type="ECO:0000313" key="2">
    <source>
        <dbReference type="EnsemblFungi" id="CEF72463"/>
    </source>
</evidence>
<dbReference type="InParanoid" id="A0A098D0M4"/>
<reference evidence="2 3" key="2">
    <citation type="journal article" date="2010" name="Nature">
        <title>Comparative genomics reveals mobile pathogenicity chromosomes in Fusarium.</title>
        <authorList>
            <person name="Ma L.J."/>
            <person name="van der Does H.C."/>
            <person name="Borkovich K.A."/>
            <person name="Coleman J.J."/>
            <person name="Daboussi M.J."/>
            <person name="Di Pietro A."/>
            <person name="Dufresne M."/>
            <person name="Freitag M."/>
            <person name="Grabherr M."/>
            <person name="Henrissat B."/>
            <person name="Houterman P.M."/>
            <person name="Kang S."/>
            <person name="Shim W.B."/>
            <person name="Woloshuk C."/>
            <person name="Xie X."/>
            <person name="Xu J.R."/>
            <person name="Antoniw J."/>
            <person name="Baker S.E."/>
            <person name="Bluhm B.H."/>
            <person name="Breakspear A."/>
            <person name="Brown D.W."/>
            <person name="Butchko R.A."/>
            <person name="Chapman S."/>
            <person name="Coulson R."/>
            <person name="Coutinho P.M."/>
            <person name="Danchin E.G."/>
            <person name="Diener A."/>
            <person name="Gale L.R."/>
            <person name="Gardiner D.M."/>
            <person name="Goff S."/>
            <person name="Hammond-Kosack K.E."/>
            <person name="Hilburn K."/>
            <person name="Hua-Van A."/>
            <person name="Jonkers W."/>
            <person name="Kazan K."/>
            <person name="Kodira C.D."/>
            <person name="Koehrsen M."/>
            <person name="Kumar L."/>
            <person name="Lee Y.H."/>
            <person name="Li L."/>
            <person name="Manners J.M."/>
            <person name="Miranda-Saavedra D."/>
            <person name="Mukherjee M."/>
            <person name="Park G."/>
            <person name="Park J."/>
            <person name="Park S.Y."/>
            <person name="Proctor R.H."/>
            <person name="Regev A."/>
            <person name="Ruiz-Roldan M.C."/>
            <person name="Sain D."/>
            <person name="Sakthikumar S."/>
            <person name="Sykes S."/>
            <person name="Schwartz D.C."/>
            <person name="Turgeon B.G."/>
            <person name="Wapinski I."/>
            <person name="Yoder O."/>
            <person name="Young S."/>
            <person name="Zeng Q."/>
            <person name="Zhou S."/>
            <person name="Galagan J."/>
            <person name="Cuomo C.A."/>
            <person name="Kistler H.C."/>
            <person name="Rep M."/>
        </authorList>
    </citation>
    <scope>GENOME REANNOTATION</scope>
    <source>
        <strain evidence="3">ATCC MYA-4620 / CBS 123657 / FGSC 9075 / NRRL 31084 / PH-1</strain>
        <strain evidence="2">PH-1 / ATCC MYA-4620 / FGSC 9075 / NRRL 31084</strain>
    </source>
</reference>
<protein>
    <submittedName>
        <fullName evidence="1">Chromosome 1, complete genome</fullName>
    </submittedName>
</protein>
<sequence length="79" mass="9125">MNLGSRAMVGKERWVGYPLPEAGHVHDDTPYGDCHPHYRVTEGRSQAQAPFARDWIRSDCEREDGITRGRMYLVLDEQH</sequence>
<evidence type="ECO:0000313" key="3">
    <source>
        <dbReference type="Proteomes" id="UP000070720"/>
    </source>
</evidence>
<dbReference type="Proteomes" id="UP000070720">
    <property type="component" value="Chromosome 1"/>
</dbReference>
<evidence type="ECO:0000313" key="1">
    <source>
        <dbReference type="EMBL" id="CEF72463.1"/>
    </source>
</evidence>
<dbReference type="EnsemblFungi" id="CEF72463">
    <property type="protein sequence ID" value="CEF72463"/>
    <property type="gene ID" value="FGRRES_20014"/>
</dbReference>
<name>A0A098D0M4_GIBZE</name>
<reference evidence="2" key="4">
    <citation type="submission" date="2017-01" db="UniProtKB">
        <authorList>
            <consortium name="EnsemblFungi"/>
        </authorList>
    </citation>
    <scope>IDENTIFICATION</scope>
    <source>
        <strain evidence="2">PH-1 / ATCC MYA-4620 / FGSC 9075 / NRRL 31084</strain>
    </source>
</reference>
<reference evidence="2 3" key="1">
    <citation type="journal article" date="2007" name="Science">
        <title>The Fusarium graminearum genome reveals a link between localized polymorphism and pathogen specialization.</title>
        <authorList>
            <person name="Cuomo C.A."/>
            <person name="Gueldener U."/>
            <person name="Xu J.-R."/>
            <person name="Trail F."/>
            <person name="Turgeon B.G."/>
            <person name="Di Pietro A."/>
            <person name="Walton J.D."/>
            <person name="Ma L.-J."/>
            <person name="Baker S.E."/>
            <person name="Rep M."/>
            <person name="Adam G."/>
            <person name="Antoniw J."/>
            <person name="Baldwin T."/>
            <person name="Calvo S.E."/>
            <person name="Chang Y.-L."/>
            <person name="DeCaprio D."/>
            <person name="Gale L.R."/>
            <person name="Gnerre S."/>
            <person name="Goswami R.S."/>
            <person name="Hammond-Kosack K."/>
            <person name="Harris L.J."/>
            <person name="Hilburn K."/>
            <person name="Kennell J.C."/>
            <person name="Kroken S."/>
            <person name="Magnuson J.K."/>
            <person name="Mannhaupt G."/>
            <person name="Mauceli E.W."/>
            <person name="Mewes H.-W."/>
            <person name="Mitterbauer R."/>
            <person name="Muehlbauer G."/>
            <person name="Muensterkoetter M."/>
            <person name="Nelson D."/>
            <person name="O'Donnell K."/>
            <person name="Ouellet T."/>
            <person name="Qi W."/>
            <person name="Quesneville H."/>
            <person name="Roncero M.I.G."/>
            <person name="Seong K.-Y."/>
            <person name="Tetko I.V."/>
            <person name="Urban M."/>
            <person name="Waalwijk C."/>
            <person name="Ward T.J."/>
            <person name="Yao J."/>
            <person name="Birren B.W."/>
            <person name="Kistler H.C."/>
        </authorList>
    </citation>
    <scope>NUCLEOTIDE SEQUENCE [LARGE SCALE GENOMIC DNA]</scope>
    <source>
        <strain evidence="3">ATCC MYA-4620 / CBS 123657 / FGSC 9075 / NRRL 31084 / PH-1</strain>
        <strain evidence="2">PH-1 / ATCC MYA-4620 / FGSC 9075 / NRRL 31084</strain>
    </source>
</reference>
<accession>A0A098D0M4</accession>
<proteinExistence type="predicted"/>
<dbReference type="EMBL" id="HG970332">
    <property type="protein sequence ID" value="CEF72463.1"/>
    <property type="molecule type" value="Genomic_DNA"/>
</dbReference>
<organism evidence="1 3">
    <name type="scientific">Gibberella zeae (strain ATCC MYA-4620 / CBS 123657 / FGSC 9075 / NRRL 31084 / PH-1)</name>
    <name type="common">Wheat head blight fungus</name>
    <name type="synonym">Fusarium graminearum</name>
    <dbReference type="NCBI Taxonomy" id="229533"/>
    <lineage>
        <taxon>Eukaryota</taxon>
        <taxon>Fungi</taxon>
        <taxon>Dikarya</taxon>
        <taxon>Ascomycota</taxon>
        <taxon>Pezizomycotina</taxon>
        <taxon>Sordariomycetes</taxon>
        <taxon>Hypocreomycetidae</taxon>
        <taxon>Hypocreales</taxon>
        <taxon>Nectriaceae</taxon>
        <taxon>Fusarium</taxon>
    </lineage>
</organism>
<dbReference type="AlphaFoldDB" id="A0A098D0M4"/>
<accession>A0A0E0RMI8</accession>